<keyword evidence="1" id="KW-0812">Transmembrane</keyword>
<keyword evidence="1" id="KW-0472">Membrane</keyword>
<keyword evidence="1" id="KW-1133">Transmembrane helix</keyword>
<protein>
    <submittedName>
        <fullName evidence="2">Uncharacterized protein</fullName>
    </submittedName>
</protein>
<dbReference type="EMBL" id="LAZR01010177">
    <property type="protein sequence ID" value="KKM68382.1"/>
    <property type="molecule type" value="Genomic_DNA"/>
</dbReference>
<organism evidence="2">
    <name type="scientific">marine sediment metagenome</name>
    <dbReference type="NCBI Taxonomy" id="412755"/>
    <lineage>
        <taxon>unclassified sequences</taxon>
        <taxon>metagenomes</taxon>
        <taxon>ecological metagenomes</taxon>
    </lineage>
</organism>
<evidence type="ECO:0000313" key="2">
    <source>
        <dbReference type="EMBL" id="KKM68382.1"/>
    </source>
</evidence>
<dbReference type="AlphaFoldDB" id="A0A0F9MH09"/>
<sequence>MIESVTTSTPGPGIWRTTVKFNSGRKITVSYLNLPADEIKMQHALGTALWHVSMYRSRSSKIWFIVPVIAPTPISAIIIAEKHYIGSIAYQVVEVLDT</sequence>
<comment type="caution">
    <text evidence="2">The sequence shown here is derived from an EMBL/GenBank/DDBJ whole genome shotgun (WGS) entry which is preliminary data.</text>
</comment>
<evidence type="ECO:0000256" key="1">
    <source>
        <dbReference type="SAM" id="Phobius"/>
    </source>
</evidence>
<reference evidence="2" key="1">
    <citation type="journal article" date="2015" name="Nature">
        <title>Complex archaea that bridge the gap between prokaryotes and eukaryotes.</title>
        <authorList>
            <person name="Spang A."/>
            <person name="Saw J.H."/>
            <person name="Jorgensen S.L."/>
            <person name="Zaremba-Niedzwiedzka K."/>
            <person name="Martijn J."/>
            <person name="Lind A.E."/>
            <person name="van Eijk R."/>
            <person name="Schleper C."/>
            <person name="Guy L."/>
            <person name="Ettema T.J."/>
        </authorList>
    </citation>
    <scope>NUCLEOTIDE SEQUENCE</scope>
</reference>
<proteinExistence type="predicted"/>
<name>A0A0F9MH09_9ZZZZ</name>
<feature type="transmembrane region" description="Helical" evidence="1">
    <location>
        <begin position="62"/>
        <end position="80"/>
    </location>
</feature>
<accession>A0A0F9MH09</accession>
<gene>
    <name evidence="2" type="ORF">LCGC14_1461430</name>
</gene>